<comment type="caution">
    <text evidence="1">The sequence shown here is derived from an EMBL/GenBank/DDBJ whole genome shotgun (WGS) entry which is preliminary data.</text>
</comment>
<dbReference type="InterPro" id="IPR010982">
    <property type="entry name" value="Lambda_DNA-bd_dom_sf"/>
</dbReference>
<name>A0A4R8F853_9RHOB</name>
<dbReference type="GO" id="GO:0003677">
    <property type="term" value="F:DNA binding"/>
    <property type="evidence" value="ECO:0007669"/>
    <property type="project" value="InterPro"/>
</dbReference>
<evidence type="ECO:0008006" key="3">
    <source>
        <dbReference type="Google" id="ProtNLM"/>
    </source>
</evidence>
<sequence length="80" mass="8713">MSVADKIIAKCGGVARTAEIVGVRKNWIYRWRLPRERGGTGGEIPRTAQLKIMEAARQGLVAISPDDFFPNKAKSEGGTN</sequence>
<dbReference type="Proteomes" id="UP000295484">
    <property type="component" value="Unassembled WGS sequence"/>
</dbReference>
<evidence type="ECO:0000313" key="2">
    <source>
        <dbReference type="Proteomes" id="UP000295484"/>
    </source>
</evidence>
<dbReference type="EMBL" id="SOEB01000041">
    <property type="protein sequence ID" value="TDX21392.1"/>
    <property type="molecule type" value="Genomic_DNA"/>
</dbReference>
<gene>
    <name evidence="1" type="ORF">EV657_1411</name>
</gene>
<proteinExistence type="predicted"/>
<protein>
    <recommendedName>
        <fullName evidence="3">YdaS antitoxin of YdaST toxin-antitoxin system</fullName>
    </recommendedName>
</protein>
<dbReference type="AlphaFoldDB" id="A0A4R8F853"/>
<accession>A0A4R8F853</accession>
<reference evidence="1 2" key="1">
    <citation type="submission" date="2019-03" db="EMBL/GenBank/DDBJ databases">
        <title>Genomic Encyclopedia of Type Strains, Phase IV (KMG-IV): sequencing the most valuable type-strain genomes for metagenomic binning, comparative biology and taxonomic classification.</title>
        <authorList>
            <person name="Goeker M."/>
        </authorList>
    </citation>
    <scope>NUCLEOTIDE SEQUENCE [LARGE SCALE GENOMIC DNA]</scope>
    <source>
        <strain evidence="1 2">JA181</strain>
    </source>
</reference>
<dbReference type="RefSeq" id="WP_134079580.1">
    <property type="nucleotide sequence ID" value="NZ_SOEB01000041.1"/>
</dbReference>
<organism evidence="1 2">
    <name type="scientific">Rhodovulum visakhapatnamense</name>
    <dbReference type="NCBI Taxonomy" id="364297"/>
    <lineage>
        <taxon>Bacteria</taxon>
        <taxon>Pseudomonadati</taxon>
        <taxon>Pseudomonadota</taxon>
        <taxon>Alphaproteobacteria</taxon>
        <taxon>Rhodobacterales</taxon>
        <taxon>Paracoccaceae</taxon>
        <taxon>Rhodovulum</taxon>
    </lineage>
</organism>
<dbReference type="Gene3D" id="1.10.260.40">
    <property type="entry name" value="lambda repressor-like DNA-binding domains"/>
    <property type="match status" value="1"/>
</dbReference>
<evidence type="ECO:0000313" key="1">
    <source>
        <dbReference type="EMBL" id="TDX21392.1"/>
    </source>
</evidence>